<dbReference type="InterPro" id="IPR006068">
    <property type="entry name" value="ATPase_P-typ_cation-transptr_C"/>
</dbReference>
<keyword evidence="3 10" id="KW-0812">Transmembrane</keyword>
<evidence type="ECO:0000256" key="10">
    <source>
        <dbReference type="SAM" id="Phobius"/>
    </source>
</evidence>
<dbReference type="InterPro" id="IPR059000">
    <property type="entry name" value="ATPase_P-type_domA"/>
</dbReference>
<keyword evidence="2" id="KW-0597">Phosphoprotein</keyword>
<dbReference type="GeneID" id="17292504"/>
<evidence type="ECO:0000313" key="12">
    <source>
        <dbReference type="EMBL" id="EKX35785.1"/>
    </source>
</evidence>
<keyword evidence="14" id="KW-1185">Reference proteome</keyword>
<feature type="domain" description="Cation-transporting P-type ATPase N-terminal" evidence="11">
    <location>
        <begin position="4"/>
        <end position="78"/>
    </location>
</feature>
<dbReference type="EMBL" id="JH993084">
    <property type="protein sequence ID" value="EKX35785.1"/>
    <property type="molecule type" value="Genomic_DNA"/>
</dbReference>
<dbReference type="NCBIfam" id="TIGR01494">
    <property type="entry name" value="ATPase_P-type"/>
    <property type="match status" value="3"/>
</dbReference>
<dbReference type="OMA" id="PVCSIVF"/>
<dbReference type="Gene3D" id="1.20.1110.10">
    <property type="entry name" value="Calcium-transporting ATPase, transmembrane domain"/>
    <property type="match status" value="3"/>
</dbReference>
<dbReference type="Pfam" id="PF00690">
    <property type="entry name" value="Cation_ATPase_N"/>
    <property type="match status" value="1"/>
</dbReference>
<protein>
    <recommendedName>
        <fullName evidence="11">Cation-transporting P-type ATPase N-terminal domain-containing protein</fullName>
    </recommendedName>
</protein>
<evidence type="ECO:0000256" key="1">
    <source>
        <dbReference type="ARBA" id="ARBA00004127"/>
    </source>
</evidence>
<dbReference type="FunFam" id="2.70.150.10:FF:000160">
    <property type="entry name" value="Sarcoplasmic/endoplasmic reticulum calcium ATPase 1"/>
    <property type="match status" value="1"/>
</dbReference>
<dbReference type="InterPro" id="IPR004014">
    <property type="entry name" value="ATPase_P-typ_cation-transptr_N"/>
</dbReference>
<dbReference type="Proteomes" id="UP000011087">
    <property type="component" value="Unassembled WGS sequence"/>
</dbReference>
<evidence type="ECO:0000259" key="11">
    <source>
        <dbReference type="SMART" id="SM00831"/>
    </source>
</evidence>
<dbReference type="STRING" id="905079.L1IJ10"/>
<dbReference type="FunFam" id="1.20.1110.10:FF:000065">
    <property type="entry name" value="Sarcoplasmic/endoplasmic reticulum calcium ATPase 1"/>
    <property type="match status" value="2"/>
</dbReference>
<evidence type="ECO:0000256" key="6">
    <source>
        <dbReference type="ARBA" id="ARBA00022842"/>
    </source>
</evidence>
<dbReference type="GO" id="GO:0016020">
    <property type="term" value="C:membrane"/>
    <property type="evidence" value="ECO:0007669"/>
    <property type="project" value="InterPro"/>
</dbReference>
<comment type="subcellular location">
    <subcellularLocation>
        <location evidence="1">Endomembrane system</location>
        <topology evidence="1">Multi-pass membrane protein</topology>
    </subcellularLocation>
</comment>
<organism evidence="12">
    <name type="scientific">Guillardia theta (strain CCMP2712)</name>
    <name type="common">Cryptophyte</name>
    <dbReference type="NCBI Taxonomy" id="905079"/>
    <lineage>
        <taxon>Eukaryota</taxon>
        <taxon>Cryptophyceae</taxon>
        <taxon>Pyrenomonadales</taxon>
        <taxon>Geminigeraceae</taxon>
        <taxon>Guillardia</taxon>
    </lineage>
</organism>
<dbReference type="GO" id="GO:0012505">
    <property type="term" value="C:endomembrane system"/>
    <property type="evidence" value="ECO:0007669"/>
    <property type="project" value="UniProtKB-SubCell"/>
</dbReference>
<dbReference type="SFLD" id="SFLDF00027">
    <property type="entry name" value="p-type_atpase"/>
    <property type="match status" value="1"/>
</dbReference>
<dbReference type="Gene3D" id="3.40.1110.10">
    <property type="entry name" value="Calcium-transporting ATPase, cytoplasmic domain N"/>
    <property type="match status" value="1"/>
</dbReference>
<evidence type="ECO:0000313" key="13">
    <source>
        <dbReference type="EnsemblProtists" id="EKX35785"/>
    </source>
</evidence>
<gene>
    <name evidence="12" type="ORF">GUITHDRAFT_118062</name>
</gene>
<dbReference type="InterPro" id="IPR008250">
    <property type="entry name" value="ATPase_P-typ_transduc_dom_A_sf"/>
</dbReference>
<feature type="transmembrane region" description="Helical" evidence="10">
    <location>
        <begin position="62"/>
        <end position="79"/>
    </location>
</feature>
<name>L1IJ10_GUITC</name>
<dbReference type="InterPro" id="IPR036412">
    <property type="entry name" value="HAD-like_sf"/>
</dbReference>
<feature type="transmembrane region" description="Helical" evidence="10">
    <location>
        <begin position="771"/>
        <end position="792"/>
    </location>
</feature>
<keyword evidence="4" id="KW-0547">Nucleotide-binding</keyword>
<dbReference type="Pfam" id="PF00122">
    <property type="entry name" value="E1-E2_ATPase"/>
    <property type="match status" value="1"/>
</dbReference>
<dbReference type="PANTHER" id="PTHR42861">
    <property type="entry name" value="CALCIUM-TRANSPORTING ATPASE"/>
    <property type="match status" value="1"/>
</dbReference>
<dbReference type="InterPro" id="IPR023298">
    <property type="entry name" value="ATPase_P-typ_TM_dom_sf"/>
</dbReference>
<reference evidence="13" key="3">
    <citation type="submission" date="2016-03" db="UniProtKB">
        <authorList>
            <consortium name="EnsemblProtists"/>
        </authorList>
    </citation>
    <scope>IDENTIFICATION</scope>
</reference>
<evidence type="ECO:0000256" key="7">
    <source>
        <dbReference type="ARBA" id="ARBA00022967"/>
    </source>
</evidence>
<dbReference type="RefSeq" id="XP_005822765.1">
    <property type="nucleotide sequence ID" value="XM_005822708.1"/>
</dbReference>
<feature type="transmembrane region" description="Helical" evidence="10">
    <location>
        <begin position="91"/>
        <end position="109"/>
    </location>
</feature>
<evidence type="ECO:0000256" key="5">
    <source>
        <dbReference type="ARBA" id="ARBA00022840"/>
    </source>
</evidence>
<dbReference type="AlphaFoldDB" id="L1IJ10"/>
<dbReference type="OrthoDB" id="3352408at2759"/>
<proteinExistence type="predicted"/>
<sequence>MAATAHTKTVQEVLEMCAVDPKVGLSEQEVLSRREIFGLNKMPSKERLPLWKRFVAQFDDKMVHILLAAAGISIFFSFFDAQPDEHPFVEPAVILSILILNACIGVWQAKVLREGKTRIIDAAELVPGDVVEVAVGDKVPADMRVVEMQSTALKVEQAALTGEAASVNKNPSFLSPAIDDELAQKENIMFAATDLVYGKCQGVVIKTGSQTEIGKIAQALTETEDQESPLKEKLDQFGELLTDVIKWICLACWLVNVPQFSAKGLMLTGLREVTWKVWLKGAMHFFKIAVVLAVAAIPEGLPAVVTTCLALGTGRMARRNALVRHLPAVETLGCTSIICSDKTGTLTTNQMSVQRVLVMEKEGYMELEVEGITYAPTGRVLLKNKSVTADDYRHAASDGVENSLNELSKISSLCNQAGIVKTQTGTWERIGESTEAALKVLTEKLGAQGAQGMQGDTPVNDYWSSKYVKLATLEFNRERKSMSVLVASPGEDKVLDRKLSASDPRLQDPSKFEEVESDLTLVGLTGILDPPREEVKGAIQACKRAGIRVMVITGDNPKTAETICRMIGVLEEGEAAEGKSFTGKQWSAMSLEEKRKAIKTAKLFSRTEPIHKKDIVELLQVPVEEGGPGETAAMTGDGVNDAPALKAASIGVAMGSGTSVAQGAAKMVLADDNFISIVGAVEEGRAIYANTKAFIRYLISSNIGEVVCVFLSVLLGLPEVLSPVSLLWVNLVTDGLPATALSFNPAEPGIMSLPPRRRDEQLVDGWMLTRYLLTGIYVGVATVWGYVWWMCVNAQGPRMSFRQLRGNMQCMPGTKFANG</sequence>
<dbReference type="PaxDb" id="55529-EKX35785"/>
<dbReference type="InterPro" id="IPR001757">
    <property type="entry name" value="P_typ_ATPase"/>
</dbReference>
<dbReference type="HOGENOM" id="CLU_002360_3_2_1"/>
<keyword evidence="7" id="KW-1278">Translocase</keyword>
<keyword evidence="9 10" id="KW-0472">Membrane</keyword>
<dbReference type="InterPro" id="IPR023299">
    <property type="entry name" value="ATPase_P-typ_cyto_dom_N"/>
</dbReference>
<dbReference type="SUPFAM" id="SSF56784">
    <property type="entry name" value="HAD-like"/>
    <property type="match status" value="1"/>
</dbReference>
<evidence type="ECO:0000256" key="4">
    <source>
        <dbReference type="ARBA" id="ARBA00022741"/>
    </source>
</evidence>
<dbReference type="InterPro" id="IPR044492">
    <property type="entry name" value="P_typ_ATPase_HD_dom"/>
</dbReference>
<dbReference type="SUPFAM" id="SSF81665">
    <property type="entry name" value="Calcium ATPase, transmembrane domain M"/>
    <property type="match status" value="1"/>
</dbReference>
<feature type="transmembrane region" description="Helical" evidence="10">
    <location>
        <begin position="694"/>
        <end position="717"/>
    </location>
</feature>
<evidence type="ECO:0000256" key="9">
    <source>
        <dbReference type="ARBA" id="ARBA00023136"/>
    </source>
</evidence>
<dbReference type="EnsemblProtists" id="EKX35785">
    <property type="protein sequence ID" value="EKX35785"/>
    <property type="gene ID" value="GUITHDRAFT_118062"/>
</dbReference>
<dbReference type="SFLD" id="SFLDG00002">
    <property type="entry name" value="C1.7:_P-type_atpase_like"/>
    <property type="match status" value="1"/>
</dbReference>
<evidence type="ECO:0000256" key="8">
    <source>
        <dbReference type="ARBA" id="ARBA00022989"/>
    </source>
</evidence>
<dbReference type="Pfam" id="PF00689">
    <property type="entry name" value="Cation_ATPase_C"/>
    <property type="match status" value="1"/>
</dbReference>
<evidence type="ECO:0000256" key="3">
    <source>
        <dbReference type="ARBA" id="ARBA00022692"/>
    </source>
</evidence>
<reference evidence="12 14" key="1">
    <citation type="journal article" date="2012" name="Nature">
        <title>Algal genomes reveal evolutionary mosaicism and the fate of nucleomorphs.</title>
        <authorList>
            <consortium name="DOE Joint Genome Institute"/>
            <person name="Curtis B.A."/>
            <person name="Tanifuji G."/>
            <person name="Burki F."/>
            <person name="Gruber A."/>
            <person name="Irimia M."/>
            <person name="Maruyama S."/>
            <person name="Arias M.C."/>
            <person name="Ball S.G."/>
            <person name="Gile G.H."/>
            <person name="Hirakawa Y."/>
            <person name="Hopkins J.F."/>
            <person name="Kuo A."/>
            <person name="Rensing S.A."/>
            <person name="Schmutz J."/>
            <person name="Symeonidi A."/>
            <person name="Elias M."/>
            <person name="Eveleigh R.J."/>
            <person name="Herman E.K."/>
            <person name="Klute M.J."/>
            <person name="Nakayama T."/>
            <person name="Obornik M."/>
            <person name="Reyes-Prieto A."/>
            <person name="Armbrust E.V."/>
            <person name="Aves S.J."/>
            <person name="Beiko R.G."/>
            <person name="Coutinho P."/>
            <person name="Dacks J.B."/>
            <person name="Durnford D.G."/>
            <person name="Fast N.M."/>
            <person name="Green B.R."/>
            <person name="Grisdale C.J."/>
            <person name="Hempel F."/>
            <person name="Henrissat B."/>
            <person name="Hoppner M.P."/>
            <person name="Ishida K."/>
            <person name="Kim E."/>
            <person name="Koreny L."/>
            <person name="Kroth P.G."/>
            <person name="Liu Y."/>
            <person name="Malik S.B."/>
            <person name="Maier U.G."/>
            <person name="McRose D."/>
            <person name="Mock T."/>
            <person name="Neilson J.A."/>
            <person name="Onodera N.T."/>
            <person name="Poole A.M."/>
            <person name="Pritham E.J."/>
            <person name="Richards T.A."/>
            <person name="Rocap G."/>
            <person name="Roy S.W."/>
            <person name="Sarai C."/>
            <person name="Schaack S."/>
            <person name="Shirato S."/>
            <person name="Slamovits C.H."/>
            <person name="Spencer D.F."/>
            <person name="Suzuki S."/>
            <person name="Worden A.Z."/>
            <person name="Zauner S."/>
            <person name="Barry K."/>
            <person name="Bell C."/>
            <person name="Bharti A.K."/>
            <person name="Crow J.A."/>
            <person name="Grimwood J."/>
            <person name="Kramer R."/>
            <person name="Lindquist E."/>
            <person name="Lucas S."/>
            <person name="Salamov A."/>
            <person name="McFadden G.I."/>
            <person name="Lane C.E."/>
            <person name="Keeling P.J."/>
            <person name="Gray M.W."/>
            <person name="Grigoriev I.V."/>
            <person name="Archibald J.M."/>
        </authorList>
    </citation>
    <scope>NUCLEOTIDE SEQUENCE</scope>
    <source>
        <strain evidence="12 14">CCMP2712</strain>
    </source>
</reference>
<dbReference type="PRINTS" id="PR00119">
    <property type="entry name" value="CATATPASE"/>
</dbReference>
<keyword evidence="5" id="KW-0067">ATP-binding</keyword>
<keyword evidence="8 10" id="KW-1133">Transmembrane helix</keyword>
<accession>L1IJ10</accession>
<evidence type="ECO:0000256" key="2">
    <source>
        <dbReference type="ARBA" id="ARBA00022553"/>
    </source>
</evidence>
<evidence type="ECO:0000313" key="14">
    <source>
        <dbReference type="Proteomes" id="UP000011087"/>
    </source>
</evidence>
<dbReference type="SMART" id="SM00831">
    <property type="entry name" value="Cation_ATPase_N"/>
    <property type="match status" value="1"/>
</dbReference>
<reference evidence="14" key="2">
    <citation type="submission" date="2012-11" db="EMBL/GenBank/DDBJ databases">
        <authorList>
            <person name="Kuo A."/>
            <person name="Curtis B.A."/>
            <person name="Tanifuji G."/>
            <person name="Burki F."/>
            <person name="Gruber A."/>
            <person name="Irimia M."/>
            <person name="Maruyama S."/>
            <person name="Arias M.C."/>
            <person name="Ball S.G."/>
            <person name="Gile G.H."/>
            <person name="Hirakawa Y."/>
            <person name="Hopkins J.F."/>
            <person name="Rensing S.A."/>
            <person name="Schmutz J."/>
            <person name="Symeonidi A."/>
            <person name="Elias M."/>
            <person name="Eveleigh R.J."/>
            <person name="Herman E.K."/>
            <person name="Klute M.J."/>
            <person name="Nakayama T."/>
            <person name="Obornik M."/>
            <person name="Reyes-Prieto A."/>
            <person name="Armbrust E.V."/>
            <person name="Aves S.J."/>
            <person name="Beiko R.G."/>
            <person name="Coutinho P."/>
            <person name="Dacks J.B."/>
            <person name="Durnford D.G."/>
            <person name="Fast N.M."/>
            <person name="Green B.R."/>
            <person name="Grisdale C."/>
            <person name="Hempe F."/>
            <person name="Henrissat B."/>
            <person name="Hoppner M.P."/>
            <person name="Ishida K.-I."/>
            <person name="Kim E."/>
            <person name="Koreny L."/>
            <person name="Kroth P.G."/>
            <person name="Liu Y."/>
            <person name="Malik S.-B."/>
            <person name="Maier U.G."/>
            <person name="McRose D."/>
            <person name="Mock T."/>
            <person name="Neilson J.A."/>
            <person name="Onodera N.T."/>
            <person name="Poole A.M."/>
            <person name="Pritham E.J."/>
            <person name="Richards T.A."/>
            <person name="Rocap G."/>
            <person name="Roy S.W."/>
            <person name="Sarai C."/>
            <person name="Schaack S."/>
            <person name="Shirato S."/>
            <person name="Slamovits C.H."/>
            <person name="Spencer D.F."/>
            <person name="Suzuki S."/>
            <person name="Worden A.Z."/>
            <person name="Zauner S."/>
            <person name="Barry K."/>
            <person name="Bell C."/>
            <person name="Bharti A.K."/>
            <person name="Crow J.A."/>
            <person name="Grimwood J."/>
            <person name="Kramer R."/>
            <person name="Lindquist E."/>
            <person name="Lucas S."/>
            <person name="Salamov A."/>
            <person name="McFadden G.I."/>
            <person name="Lane C.E."/>
            <person name="Keeling P.J."/>
            <person name="Gray M.W."/>
            <person name="Grigoriev I.V."/>
            <person name="Archibald J.M."/>
        </authorList>
    </citation>
    <scope>NUCLEOTIDE SEQUENCE</scope>
    <source>
        <strain evidence="14">CCMP2712</strain>
    </source>
</reference>
<keyword evidence="6" id="KW-0460">Magnesium</keyword>
<dbReference type="InterPro" id="IPR018303">
    <property type="entry name" value="ATPase_P-typ_P_site"/>
</dbReference>
<dbReference type="eggNOG" id="KOG0202">
    <property type="taxonomic scope" value="Eukaryota"/>
</dbReference>
<dbReference type="SUPFAM" id="SSF81653">
    <property type="entry name" value="Calcium ATPase, transduction domain A"/>
    <property type="match status" value="1"/>
</dbReference>
<dbReference type="Pfam" id="PF00702">
    <property type="entry name" value="Hydrolase"/>
    <property type="match status" value="1"/>
</dbReference>
<dbReference type="PRINTS" id="PR00121">
    <property type="entry name" value="NAKATPASE"/>
</dbReference>
<dbReference type="PROSITE" id="PS00154">
    <property type="entry name" value="ATPASE_E1_E2"/>
    <property type="match status" value="1"/>
</dbReference>
<dbReference type="KEGG" id="gtt:GUITHDRAFT_118062"/>
<dbReference type="GO" id="GO:0016887">
    <property type="term" value="F:ATP hydrolysis activity"/>
    <property type="evidence" value="ECO:0007669"/>
    <property type="project" value="InterPro"/>
</dbReference>
<dbReference type="SUPFAM" id="SSF81660">
    <property type="entry name" value="Metal cation-transporting ATPase, ATP-binding domain N"/>
    <property type="match status" value="1"/>
</dbReference>
<dbReference type="GO" id="GO:0005524">
    <property type="term" value="F:ATP binding"/>
    <property type="evidence" value="ECO:0007669"/>
    <property type="project" value="UniProtKB-KW"/>
</dbReference>
<dbReference type="SFLD" id="SFLDS00003">
    <property type="entry name" value="Haloacid_Dehalogenase"/>
    <property type="match status" value="1"/>
</dbReference>